<dbReference type="InterPro" id="IPR011701">
    <property type="entry name" value="MFS"/>
</dbReference>
<sequence length="393" mass="42599">MRKNIKKQPGVLLLIVLVGFPQISETIFTPSLPQIATAYGVAINTAQLTLSIYFLAFAFGVFTWGWLSDSIGRRKAMNYGILIYGLGSLMCYLSGSMTSLLVARFIQAFGASTGSITTQTILRESYEGNERHSLFAKISAALAFTPAIGPLIGGFVGESFGYRAVFFTLVLMSVGVFAYSYLSLPETFVPETKTAVSLSKVARRLISNPRVVTFGIIIGGINGLLFSYYAEAPYVFIEYFGMTQSHYGFLGIMIALATVIGSLLSKRLLAHFKPEMIIRGGLSLAFLGAVALLVVTCLSGMASWIQMGLYIITVFIILVGTGISLPNCLSLALVDFKDVVGTAGAIFSLAYYLLVSLCTFLMSVLHTGSLINMPLYFIALIGVQLMLSKRYLK</sequence>
<evidence type="ECO:0000256" key="1">
    <source>
        <dbReference type="ARBA" id="ARBA00004651"/>
    </source>
</evidence>
<keyword evidence="3 8" id="KW-0813">Transport</keyword>
<evidence type="ECO:0000256" key="6">
    <source>
        <dbReference type="ARBA" id="ARBA00022989"/>
    </source>
</evidence>
<comment type="caution">
    <text evidence="8">Lacks conserved residue(s) required for the propagation of feature annotation.</text>
</comment>
<feature type="transmembrane region" description="Helical" evidence="8">
    <location>
        <begin position="79"/>
        <end position="95"/>
    </location>
</feature>
<feature type="transmembrane region" description="Helical" evidence="8">
    <location>
        <begin position="48"/>
        <end position="67"/>
    </location>
</feature>
<proteinExistence type="inferred from homology"/>
<dbReference type="Gene3D" id="1.20.1720.10">
    <property type="entry name" value="Multidrug resistance protein D"/>
    <property type="match status" value="1"/>
</dbReference>
<dbReference type="SUPFAM" id="SSF103473">
    <property type="entry name" value="MFS general substrate transporter"/>
    <property type="match status" value="1"/>
</dbReference>
<evidence type="ECO:0000256" key="8">
    <source>
        <dbReference type="RuleBase" id="RU365088"/>
    </source>
</evidence>
<dbReference type="Proteomes" id="UP001179647">
    <property type="component" value="Chromosome"/>
</dbReference>
<feature type="transmembrane region" description="Helical" evidence="8">
    <location>
        <begin position="162"/>
        <end position="182"/>
    </location>
</feature>
<name>A0AAF0CW76_9ENTE</name>
<dbReference type="KEGG" id="vie:OL234_03560"/>
<feature type="transmembrane region" description="Helical" evidence="8">
    <location>
        <begin position="249"/>
        <end position="269"/>
    </location>
</feature>
<dbReference type="InterPro" id="IPR036259">
    <property type="entry name" value="MFS_trans_sf"/>
</dbReference>
<reference evidence="10" key="1">
    <citation type="submission" date="2022-10" db="EMBL/GenBank/DDBJ databases">
        <title>Vagococcus sp. isolated from poultry meat.</title>
        <authorList>
            <person name="Johansson P."/>
            <person name="Bjorkroth J."/>
        </authorList>
    </citation>
    <scope>NUCLEOTIDE SEQUENCE</scope>
    <source>
        <strain evidence="10">STAA11</strain>
    </source>
</reference>
<dbReference type="InterPro" id="IPR020846">
    <property type="entry name" value="MFS_dom"/>
</dbReference>
<evidence type="ECO:0000313" key="10">
    <source>
        <dbReference type="EMBL" id="WEG73999.1"/>
    </source>
</evidence>
<evidence type="ECO:0000256" key="4">
    <source>
        <dbReference type="ARBA" id="ARBA00022475"/>
    </source>
</evidence>
<keyword evidence="11" id="KW-1185">Reference proteome</keyword>
<dbReference type="EMBL" id="CP110232">
    <property type="protein sequence ID" value="WEG73999.1"/>
    <property type="molecule type" value="Genomic_DNA"/>
</dbReference>
<dbReference type="NCBIfam" id="TIGR00710">
    <property type="entry name" value="efflux_Bcr_CflA"/>
    <property type="match status" value="1"/>
</dbReference>
<dbReference type="AlphaFoldDB" id="A0AAF0CW76"/>
<dbReference type="FunFam" id="1.20.1720.10:FF:000005">
    <property type="entry name" value="Bcr/CflA family efflux transporter"/>
    <property type="match status" value="1"/>
</dbReference>
<organism evidence="10 11">
    <name type="scientific">Vagococcus intermedius</name>
    <dbReference type="NCBI Taxonomy" id="2991418"/>
    <lineage>
        <taxon>Bacteria</taxon>
        <taxon>Bacillati</taxon>
        <taxon>Bacillota</taxon>
        <taxon>Bacilli</taxon>
        <taxon>Lactobacillales</taxon>
        <taxon>Enterococcaceae</taxon>
        <taxon>Vagococcus</taxon>
    </lineage>
</organism>
<dbReference type="InterPro" id="IPR004812">
    <property type="entry name" value="Efflux_drug-R_Bcr/CmlA"/>
</dbReference>
<keyword evidence="5 8" id="KW-0812">Transmembrane</keyword>
<evidence type="ECO:0000256" key="7">
    <source>
        <dbReference type="ARBA" id="ARBA00023136"/>
    </source>
</evidence>
<feature type="transmembrane region" description="Helical" evidence="8">
    <location>
        <begin position="371"/>
        <end position="387"/>
    </location>
</feature>
<dbReference type="PANTHER" id="PTHR43124">
    <property type="entry name" value="PURINE EFFLUX PUMP PBUE"/>
    <property type="match status" value="1"/>
</dbReference>
<keyword evidence="6 8" id="KW-1133">Transmembrane helix</keyword>
<evidence type="ECO:0000256" key="5">
    <source>
        <dbReference type="ARBA" id="ARBA00022692"/>
    </source>
</evidence>
<dbReference type="PANTHER" id="PTHR43124:SF3">
    <property type="entry name" value="CHLORAMPHENICOL EFFLUX PUMP RV0191"/>
    <property type="match status" value="1"/>
</dbReference>
<feature type="transmembrane region" description="Helical" evidence="8">
    <location>
        <begin position="211"/>
        <end position="229"/>
    </location>
</feature>
<feature type="domain" description="Major facilitator superfamily (MFS) profile" evidence="9">
    <location>
        <begin position="10"/>
        <end position="393"/>
    </location>
</feature>
<dbReference type="Pfam" id="PF07690">
    <property type="entry name" value="MFS_1"/>
    <property type="match status" value="1"/>
</dbReference>
<evidence type="ECO:0000256" key="2">
    <source>
        <dbReference type="ARBA" id="ARBA00006236"/>
    </source>
</evidence>
<gene>
    <name evidence="10" type="ORF">OL234_03560</name>
</gene>
<comment type="similarity">
    <text evidence="2 8">Belongs to the major facilitator superfamily. Bcr/CmlA family.</text>
</comment>
<evidence type="ECO:0000256" key="3">
    <source>
        <dbReference type="ARBA" id="ARBA00022448"/>
    </source>
</evidence>
<comment type="subcellular location">
    <subcellularLocation>
        <location evidence="1 8">Cell membrane</location>
        <topology evidence="1 8">Multi-pass membrane protein</topology>
    </subcellularLocation>
</comment>
<feature type="transmembrane region" description="Helical" evidence="8">
    <location>
        <begin position="281"/>
        <end position="302"/>
    </location>
</feature>
<dbReference type="PRINTS" id="PR01036">
    <property type="entry name" value="TCRTETB"/>
</dbReference>
<evidence type="ECO:0000259" key="9">
    <source>
        <dbReference type="PROSITE" id="PS50850"/>
    </source>
</evidence>
<dbReference type="InterPro" id="IPR050189">
    <property type="entry name" value="MFS_Efflux_Transporters"/>
</dbReference>
<dbReference type="GO" id="GO:1990961">
    <property type="term" value="P:xenobiotic detoxification by transmembrane export across the plasma membrane"/>
    <property type="evidence" value="ECO:0007669"/>
    <property type="project" value="InterPro"/>
</dbReference>
<dbReference type="GO" id="GO:0005886">
    <property type="term" value="C:plasma membrane"/>
    <property type="evidence" value="ECO:0007669"/>
    <property type="project" value="UniProtKB-SubCell"/>
</dbReference>
<dbReference type="CDD" id="cd17320">
    <property type="entry name" value="MFS_MdfA_MDR_like"/>
    <property type="match status" value="1"/>
</dbReference>
<keyword evidence="4 8" id="KW-1003">Cell membrane</keyword>
<dbReference type="GO" id="GO:0042910">
    <property type="term" value="F:xenobiotic transmembrane transporter activity"/>
    <property type="evidence" value="ECO:0007669"/>
    <property type="project" value="InterPro"/>
</dbReference>
<dbReference type="RefSeq" id="WP_275469798.1">
    <property type="nucleotide sequence ID" value="NZ_CP110232.1"/>
</dbReference>
<feature type="transmembrane region" description="Helical" evidence="8">
    <location>
        <begin position="308"/>
        <end position="334"/>
    </location>
</feature>
<feature type="transmembrane region" description="Helical" evidence="8">
    <location>
        <begin position="346"/>
        <end position="365"/>
    </location>
</feature>
<dbReference type="PROSITE" id="PS50850">
    <property type="entry name" value="MFS"/>
    <property type="match status" value="1"/>
</dbReference>
<protein>
    <recommendedName>
        <fullName evidence="8">Bcr/CflA family efflux transporter</fullName>
    </recommendedName>
</protein>
<keyword evidence="7 8" id="KW-0472">Membrane</keyword>
<evidence type="ECO:0000313" key="11">
    <source>
        <dbReference type="Proteomes" id="UP001179647"/>
    </source>
</evidence>
<accession>A0AAF0CW76</accession>